<comment type="function">
    <text evidence="7">Single strand-specific metallo-endoribonuclease involved in late-stage 70S ribosome quality control and in maturation of the 3' terminus of the 16S rRNA.</text>
</comment>
<protein>
    <recommendedName>
        <fullName evidence="7">Endoribonuclease YbeY</fullName>
        <ecNumber evidence="7">3.1.-.-</ecNumber>
    </recommendedName>
</protein>
<evidence type="ECO:0000256" key="7">
    <source>
        <dbReference type="HAMAP-Rule" id="MF_00009"/>
    </source>
</evidence>
<keyword evidence="5 7" id="KW-0378">Hydrolase</keyword>
<dbReference type="InterPro" id="IPR023091">
    <property type="entry name" value="MetalPrtase_cat_dom_sf_prd"/>
</dbReference>
<evidence type="ECO:0000256" key="1">
    <source>
        <dbReference type="ARBA" id="ARBA00010875"/>
    </source>
</evidence>
<gene>
    <name evidence="7" type="primary">ybeY</name>
    <name evidence="8" type="ORF">A2571_02000</name>
</gene>
<keyword evidence="4 7" id="KW-0255">Endonuclease</keyword>
<evidence type="ECO:0000256" key="6">
    <source>
        <dbReference type="ARBA" id="ARBA00022833"/>
    </source>
</evidence>
<dbReference type="HAMAP" id="MF_00009">
    <property type="entry name" value="Endoribonucl_YbeY"/>
    <property type="match status" value="1"/>
</dbReference>
<dbReference type="PANTHER" id="PTHR46986">
    <property type="entry name" value="ENDORIBONUCLEASE YBEY, CHLOROPLASTIC"/>
    <property type="match status" value="1"/>
</dbReference>
<dbReference type="SUPFAM" id="SSF55486">
    <property type="entry name" value="Metalloproteases ('zincins'), catalytic domain"/>
    <property type="match status" value="1"/>
</dbReference>
<evidence type="ECO:0000256" key="2">
    <source>
        <dbReference type="ARBA" id="ARBA00022722"/>
    </source>
</evidence>
<dbReference type="Proteomes" id="UP000177043">
    <property type="component" value="Unassembled WGS sequence"/>
</dbReference>
<dbReference type="GO" id="GO:0004222">
    <property type="term" value="F:metalloendopeptidase activity"/>
    <property type="evidence" value="ECO:0007669"/>
    <property type="project" value="InterPro"/>
</dbReference>
<dbReference type="EC" id="3.1.-.-" evidence="7"/>
<keyword evidence="7" id="KW-0963">Cytoplasm</keyword>
<feature type="binding site" evidence="7">
    <location>
        <position position="97"/>
    </location>
    <ligand>
        <name>Zn(2+)</name>
        <dbReference type="ChEBI" id="CHEBI:29105"/>
        <note>catalytic</note>
    </ligand>
</feature>
<dbReference type="GO" id="GO:0008270">
    <property type="term" value="F:zinc ion binding"/>
    <property type="evidence" value="ECO:0007669"/>
    <property type="project" value="UniProtKB-UniRule"/>
</dbReference>
<feature type="binding site" evidence="7">
    <location>
        <position position="101"/>
    </location>
    <ligand>
        <name>Zn(2+)</name>
        <dbReference type="ChEBI" id="CHEBI:29105"/>
        <note>catalytic</note>
    </ligand>
</feature>
<comment type="caution">
    <text evidence="8">The sequence shown here is derived from an EMBL/GenBank/DDBJ whole genome shotgun (WGS) entry which is preliminary data.</text>
</comment>
<feature type="binding site" evidence="7">
    <location>
        <position position="107"/>
    </location>
    <ligand>
        <name>Zn(2+)</name>
        <dbReference type="ChEBI" id="CHEBI:29105"/>
        <note>catalytic</note>
    </ligand>
</feature>
<name>A0A1G2QD83_9BACT</name>
<evidence type="ECO:0000313" key="8">
    <source>
        <dbReference type="EMBL" id="OHA58526.1"/>
    </source>
</evidence>
<dbReference type="EMBL" id="MHTJ01000003">
    <property type="protein sequence ID" value="OHA58526.1"/>
    <property type="molecule type" value="Genomic_DNA"/>
</dbReference>
<keyword evidence="7" id="KW-0690">Ribosome biogenesis</keyword>
<keyword evidence="2 7" id="KW-0540">Nuclease</keyword>
<accession>A0A1G2QD83</accession>
<dbReference type="AlphaFoldDB" id="A0A1G2QD83"/>
<keyword evidence="6 7" id="KW-0862">Zinc</keyword>
<organism evidence="8 9">
    <name type="scientific">Candidatus Vogelbacteria bacterium RIFOXYD1_FULL_44_32</name>
    <dbReference type="NCBI Taxonomy" id="1802438"/>
    <lineage>
        <taxon>Bacteria</taxon>
        <taxon>Candidatus Vogeliibacteriota</taxon>
    </lineage>
</organism>
<dbReference type="STRING" id="1802438.A2571_02000"/>
<dbReference type="GO" id="GO:0004521">
    <property type="term" value="F:RNA endonuclease activity"/>
    <property type="evidence" value="ECO:0007669"/>
    <property type="project" value="UniProtKB-UniRule"/>
</dbReference>
<keyword evidence="7" id="KW-0698">rRNA processing</keyword>
<evidence type="ECO:0000256" key="5">
    <source>
        <dbReference type="ARBA" id="ARBA00022801"/>
    </source>
</evidence>
<proteinExistence type="inferred from homology"/>
<dbReference type="GO" id="GO:0005737">
    <property type="term" value="C:cytoplasm"/>
    <property type="evidence" value="ECO:0007669"/>
    <property type="project" value="UniProtKB-SubCell"/>
</dbReference>
<dbReference type="PANTHER" id="PTHR46986:SF1">
    <property type="entry name" value="ENDORIBONUCLEASE YBEY, CHLOROPLASTIC"/>
    <property type="match status" value="1"/>
</dbReference>
<dbReference type="GO" id="GO:0006364">
    <property type="term" value="P:rRNA processing"/>
    <property type="evidence" value="ECO:0007669"/>
    <property type="project" value="UniProtKB-UniRule"/>
</dbReference>
<evidence type="ECO:0000256" key="3">
    <source>
        <dbReference type="ARBA" id="ARBA00022723"/>
    </source>
</evidence>
<comment type="similarity">
    <text evidence="1 7">Belongs to the endoribonuclease YbeY family.</text>
</comment>
<dbReference type="Pfam" id="PF02130">
    <property type="entry name" value="YbeY"/>
    <property type="match status" value="1"/>
</dbReference>
<evidence type="ECO:0000313" key="9">
    <source>
        <dbReference type="Proteomes" id="UP000177043"/>
    </source>
</evidence>
<reference evidence="8 9" key="1">
    <citation type="journal article" date="2016" name="Nat. Commun.">
        <title>Thousands of microbial genomes shed light on interconnected biogeochemical processes in an aquifer system.</title>
        <authorList>
            <person name="Anantharaman K."/>
            <person name="Brown C.T."/>
            <person name="Hug L.A."/>
            <person name="Sharon I."/>
            <person name="Castelle C.J."/>
            <person name="Probst A.J."/>
            <person name="Thomas B.C."/>
            <person name="Singh A."/>
            <person name="Wilkins M.J."/>
            <person name="Karaoz U."/>
            <person name="Brodie E.L."/>
            <person name="Williams K.H."/>
            <person name="Hubbard S.S."/>
            <person name="Banfield J.F."/>
        </authorList>
    </citation>
    <scope>NUCLEOTIDE SEQUENCE [LARGE SCALE GENOMIC DNA]</scope>
</reference>
<dbReference type="NCBIfam" id="TIGR00043">
    <property type="entry name" value="rRNA maturation RNase YbeY"/>
    <property type="match status" value="1"/>
</dbReference>
<keyword evidence="3 7" id="KW-0479">Metal-binding</keyword>
<dbReference type="Gene3D" id="3.40.390.30">
    <property type="entry name" value="Metalloproteases ('zincins'), catalytic domain"/>
    <property type="match status" value="1"/>
</dbReference>
<comment type="subcellular location">
    <subcellularLocation>
        <location evidence="7">Cytoplasm</location>
    </subcellularLocation>
</comment>
<dbReference type="InterPro" id="IPR002036">
    <property type="entry name" value="YbeY"/>
</dbReference>
<comment type="cofactor">
    <cofactor evidence="7">
        <name>Zn(2+)</name>
        <dbReference type="ChEBI" id="CHEBI:29105"/>
    </cofactor>
    <text evidence="7">Binds 1 zinc ion.</text>
</comment>
<evidence type="ECO:0000256" key="4">
    <source>
        <dbReference type="ARBA" id="ARBA00022759"/>
    </source>
</evidence>
<sequence length="133" mass="15490">MLSSVNLTRQSSPRLPFLALADEILGPKYDLSLVFIGDQRARKLNHTHRGKTYIPNVLSFPIAKSTGEIFINLIQVRRECKNFGHSPRAHCAFIFIHGLLHLKGYAHSSRMEEKERAYMRHFIFNDQKHRHRP</sequence>